<evidence type="ECO:0000256" key="2">
    <source>
        <dbReference type="ARBA" id="ARBA00037999"/>
    </source>
</evidence>
<dbReference type="PANTHER" id="PTHR30244:SF9">
    <property type="entry name" value="PROTEIN RV3402C"/>
    <property type="match status" value="1"/>
</dbReference>
<proteinExistence type="inferred from homology"/>
<dbReference type="PANTHER" id="PTHR30244">
    <property type="entry name" value="TRANSAMINASE"/>
    <property type="match status" value="1"/>
</dbReference>
<sequence length="369" mass="41163">MPPFEEYVDEIRPLWESHWLSNWGSIEKRFIAQLNEYLGCPEIALYDHGHSAIEAVMESLELTGEVITTPFTFASTTHAIVRRGLTPVFADVKADDFTIDPASVERCITPRTSAILAVHVYGNLCDDDALREIADKHGLKLLYDAAHAFGVEKDGVSAACLGDASMFSFHATKAFHTIEGGAACIHVKDWTPEQNHDFRVMLDQKMNFGTTGKQVYGYVGPNNKMNEFEAAMGICNLRHLDEYIDRRRVAAERYWERLGDVAGINLCRPKPNTKHNFVYMPAIFDQDVFGASRDQVQAALLEDNISCAKYFYPLTNDLDCYKGKPGFDPADTPVAMRAASGALSLPLSSYLTTEDVDRVCDVVLSCARR</sequence>
<comment type="similarity">
    <text evidence="2 5">Belongs to the DegT/DnrJ/EryC1 family.</text>
</comment>
<evidence type="ECO:0000313" key="7">
    <source>
        <dbReference type="Proteomes" id="UP000469325"/>
    </source>
</evidence>
<dbReference type="GO" id="GO:0008483">
    <property type="term" value="F:transaminase activity"/>
    <property type="evidence" value="ECO:0007669"/>
    <property type="project" value="UniProtKB-KW"/>
</dbReference>
<dbReference type="EMBL" id="VUNC01000001">
    <property type="protein sequence ID" value="MST71588.1"/>
    <property type="molecule type" value="Genomic_DNA"/>
</dbReference>
<dbReference type="InterPro" id="IPR015424">
    <property type="entry name" value="PyrdxlP-dep_Trfase"/>
</dbReference>
<dbReference type="Pfam" id="PF01041">
    <property type="entry name" value="DegT_DnrJ_EryC1"/>
    <property type="match status" value="1"/>
</dbReference>
<dbReference type="GO" id="GO:0030170">
    <property type="term" value="F:pyridoxal phosphate binding"/>
    <property type="evidence" value="ECO:0007669"/>
    <property type="project" value="TreeGrafter"/>
</dbReference>
<evidence type="ECO:0000256" key="1">
    <source>
        <dbReference type="ARBA" id="ARBA00022898"/>
    </source>
</evidence>
<reference evidence="6 7" key="1">
    <citation type="submission" date="2019-08" db="EMBL/GenBank/DDBJ databases">
        <title>In-depth cultivation of the pig gut microbiome towards novel bacterial diversity and tailored functional studies.</title>
        <authorList>
            <person name="Wylensek D."/>
            <person name="Hitch T.C.A."/>
            <person name="Clavel T."/>
        </authorList>
    </citation>
    <scope>NUCLEOTIDE SEQUENCE [LARGE SCALE GENOMIC DNA]</scope>
    <source>
        <strain evidence="6 7">CA-Schmier-601-WT-1</strain>
    </source>
</reference>
<evidence type="ECO:0000313" key="6">
    <source>
        <dbReference type="EMBL" id="MST71588.1"/>
    </source>
</evidence>
<dbReference type="InterPro" id="IPR015421">
    <property type="entry name" value="PyrdxlP-dep_Trfase_major"/>
</dbReference>
<evidence type="ECO:0000256" key="3">
    <source>
        <dbReference type="PIRSR" id="PIRSR000390-1"/>
    </source>
</evidence>
<name>A0A6N7XK43_9ACTN</name>
<dbReference type="SUPFAM" id="SSF53383">
    <property type="entry name" value="PLP-dependent transferases"/>
    <property type="match status" value="1"/>
</dbReference>
<dbReference type="CDD" id="cd00616">
    <property type="entry name" value="AHBA_syn"/>
    <property type="match status" value="1"/>
</dbReference>
<comment type="caution">
    <text evidence="6">The sequence shown here is derived from an EMBL/GenBank/DDBJ whole genome shotgun (WGS) entry which is preliminary data.</text>
</comment>
<evidence type="ECO:0000256" key="5">
    <source>
        <dbReference type="RuleBase" id="RU004508"/>
    </source>
</evidence>
<dbReference type="InterPro" id="IPR000653">
    <property type="entry name" value="DegT/StrS_aminotransferase"/>
</dbReference>
<dbReference type="PIRSF" id="PIRSF000390">
    <property type="entry name" value="PLP_StrS"/>
    <property type="match status" value="1"/>
</dbReference>
<organism evidence="6 7">
    <name type="scientific">Olsenella porci</name>
    <dbReference type="NCBI Taxonomy" id="2652279"/>
    <lineage>
        <taxon>Bacteria</taxon>
        <taxon>Bacillati</taxon>
        <taxon>Actinomycetota</taxon>
        <taxon>Coriobacteriia</taxon>
        <taxon>Coriobacteriales</taxon>
        <taxon>Atopobiaceae</taxon>
        <taxon>Olsenella</taxon>
    </lineage>
</organism>
<keyword evidence="7" id="KW-1185">Reference proteome</keyword>
<dbReference type="Proteomes" id="UP000469325">
    <property type="component" value="Unassembled WGS sequence"/>
</dbReference>
<keyword evidence="6" id="KW-0032">Aminotransferase</keyword>
<dbReference type="GO" id="GO:0000271">
    <property type="term" value="P:polysaccharide biosynthetic process"/>
    <property type="evidence" value="ECO:0007669"/>
    <property type="project" value="TreeGrafter"/>
</dbReference>
<evidence type="ECO:0000256" key="4">
    <source>
        <dbReference type="PIRSR" id="PIRSR000390-2"/>
    </source>
</evidence>
<dbReference type="InterPro" id="IPR015422">
    <property type="entry name" value="PyrdxlP-dep_Trfase_small"/>
</dbReference>
<dbReference type="Gene3D" id="3.40.640.10">
    <property type="entry name" value="Type I PLP-dependent aspartate aminotransferase-like (Major domain)"/>
    <property type="match status" value="1"/>
</dbReference>
<feature type="active site" description="Proton acceptor" evidence="3">
    <location>
        <position position="173"/>
    </location>
</feature>
<feature type="modified residue" description="N6-(pyridoxal phosphate)lysine" evidence="4">
    <location>
        <position position="173"/>
    </location>
</feature>
<gene>
    <name evidence="6" type="ORF">FYJ68_00395</name>
</gene>
<dbReference type="AlphaFoldDB" id="A0A6N7XK43"/>
<protein>
    <submittedName>
        <fullName evidence="6">DegT/DnrJ/EryC1/StrS family aminotransferase</fullName>
    </submittedName>
</protein>
<keyword evidence="1 4" id="KW-0663">Pyridoxal phosphate</keyword>
<keyword evidence="6" id="KW-0808">Transferase</keyword>
<accession>A0A6N7XK43</accession>
<dbReference type="Gene3D" id="3.90.1150.10">
    <property type="entry name" value="Aspartate Aminotransferase, domain 1"/>
    <property type="match status" value="1"/>
</dbReference>